<dbReference type="InterPro" id="IPR050667">
    <property type="entry name" value="PPR-containing_protein"/>
</dbReference>
<evidence type="ECO:0000256" key="5">
    <source>
        <dbReference type="PROSITE-ProRule" id="PRU00708"/>
    </source>
</evidence>
<dbReference type="PANTHER" id="PTHR47939">
    <property type="entry name" value="MEMBRANE-ASSOCIATED SALT-INDUCIBLE PROTEIN-LIKE"/>
    <property type="match status" value="1"/>
</dbReference>
<feature type="repeat" description="PPR" evidence="5">
    <location>
        <begin position="448"/>
        <end position="482"/>
    </location>
</feature>
<dbReference type="PANTHER" id="PTHR47939:SF5">
    <property type="entry name" value="PENTACOTRIPEPTIDE-REPEAT REGION OF PRORP DOMAIN-CONTAINING PROTEIN"/>
    <property type="match status" value="1"/>
</dbReference>
<evidence type="ECO:0000259" key="6">
    <source>
        <dbReference type="Pfam" id="PF14432"/>
    </source>
</evidence>
<feature type="repeat" description="PPR" evidence="5">
    <location>
        <begin position="413"/>
        <end position="447"/>
    </location>
</feature>
<proteinExistence type="inferred from homology"/>
<feature type="repeat" description="PPR" evidence="5">
    <location>
        <begin position="773"/>
        <end position="807"/>
    </location>
</feature>
<evidence type="ECO:0000256" key="1">
    <source>
        <dbReference type="ARBA" id="ARBA00006643"/>
    </source>
</evidence>
<reference evidence="7" key="1">
    <citation type="submission" date="2020-07" db="EMBL/GenBank/DDBJ databases">
        <authorList>
            <person name="Lin J."/>
        </authorList>
    </citation>
    <scope>NUCLEOTIDE SEQUENCE</scope>
</reference>
<evidence type="ECO:0000256" key="3">
    <source>
        <dbReference type="ARBA" id="ARBA00022737"/>
    </source>
</evidence>
<accession>A0A6V7PPU5</accession>
<feature type="repeat" description="PPR" evidence="5">
    <location>
        <begin position="343"/>
        <end position="377"/>
    </location>
</feature>
<dbReference type="GO" id="GO:0008270">
    <property type="term" value="F:zinc ion binding"/>
    <property type="evidence" value="ECO:0007669"/>
    <property type="project" value="InterPro"/>
</dbReference>
<evidence type="ECO:0000256" key="2">
    <source>
        <dbReference type="ARBA" id="ARBA00007626"/>
    </source>
</evidence>
<dbReference type="InterPro" id="IPR046848">
    <property type="entry name" value="E_motif"/>
</dbReference>
<feature type="repeat" description="PPR" evidence="5">
    <location>
        <begin position="874"/>
        <end position="908"/>
    </location>
</feature>
<protein>
    <recommendedName>
        <fullName evidence="6">DYW domain-containing protein</fullName>
    </recommendedName>
</protein>
<dbReference type="InterPro" id="IPR002885">
    <property type="entry name" value="PPR_rpt"/>
</dbReference>
<dbReference type="AlphaFoldDB" id="A0A6V7PPU5"/>
<dbReference type="Pfam" id="PF14432">
    <property type="entry name" value="DYW_deaminase"/>
    <property type="match status" value="1"/>
</dbReference>
<feature type="repeat" description="PPR" evidence="5">
    <location>
        <begin position="641"/>
        <end position="675"/>
    </location>
</feature>
<organism evidence="7">
    <name type="scientific">Ananas comosus var. bracteatus</name>
    <name type="common">red pineapple</name>
    <dbReference type="NCBI Taxonomy" id="296719"/>
    <lineage>
        <taxon>Eukaryota</taxon>
        <taxon>Viridiplantae</taxon>
        <taxon>Streptophyta</taxon>
        <taxon>Embryophyta</taxon>
        <taxon>Tracheophyta</taxon>
        <taxon>Spermatophyta</taxon>
        <taxon>Magnoliopsida</taxon>
        <taxon>Liliopsida</taxon>
        <taxon>Poales</taxon>
        <taxon>Bromeliaceae</taxon>
        <taxon>Bromelioideae</taxon>
        <taxon>Ananas</taxon>
    </lineage>
</organism>
<feature type="repeat" description="PPR" evidence="5">
    <location>
        <begin position="378"/>
        <end position="412"/>
    </location>
</feature>
<evidence type="ECO:0000256" key="4">
    <source>
        <dbReference type="ARBA" id="ARBA00022946"/>
    </source>
</evidence>
<comment type="similarity">
    <text evidence="2">Belongs to the PPR family. P subfamily.</text>
</comment>
<dbReference type="InterPro" id="IPR032867">
    <property type="entry name" value="DYW_dom"/>
</dbReference>
<feature type="repeat" description="PPR" evidence="5">
    <location>
        <begin position="308"/>
        <end position="342"/>
    </location>
</feature>
<dbReference type="Pfam" id="PF13812">
    <property type="entry name" value="PPR_3"/>
    <property type="match status" value="2"/>
</dbReference>
<dbReference type="Pfam" id="PF13041">
    <property type="entry name" value="PPR_2"/>
    <property type="match status" value="3"/>
</dbReference>
<dbReference type="Pfam" id="PF20431">
    <property type="entry name" value="E_motif"/>
    <property type="match status" value="1"/>
</dbReference>
<keyword evidence="4" id="KW-0809">Transit peptide</keyword>
<dbReference type="NCBIfam" id="TIGR00756">
    <property type="entry name" value="PPR"/>
    <property type="match status" value="9"/>
</dbReference>
<dbReference type="Gene3D" id="1.25.40.10">
    <property type="entry name" value="Tetratricopeptide repeat domain"/>
    <property type="match status" value="7"/>
</dbReference>
<comment type="similarity">
    <text evidence="1">Belongs to the PPR family. PCMP-H subfamily.</text>
</comment>
<feature type="domain" description="DYW" evidence="6">
    <location>
        <begin position="1089"/>
        <end position="1150"/>
    </location>
</feature>
<feature type="repeat" description="PPR" evidence="5">
    <location>
        <begin position="273"/>
        <end position="307"/>
    </location>
</feature>
<name>A0A6V7PPU5_ANACO</name>
<dbReference type="Pfam" id="PF01535">
    <property type="entry name" value="PPR"/>
    <property type="match status" value="6"/>
</dbReference>
<dbReference type="InterPro" id="IPR011990">
    <property type="entry name" value="TPR-like_helical_dom_sf"/>
</dbReference>
<dbReference type="FunFam" id="1.25.40.10:FF:000690">
    <property type="entry name" value="Pentatricopeptide repeat-containing protein"/>
    <property type="match status" value="1"/>
</dbReference>
<dbReference type="GO" id="GO:0003729">
    <property type="term" value="F:mRNA binding"/>
    <property type="evidence" value="ECO:0007669"/>
    <property type="project" value="UniProtKB-ARBA"/>
</dbReference>
<gene>
    <name evidence="7" type="ORF">CB5_LOCUS15899</name>
</gene>
<dbReference type="PROSITE" id="PS51375">
    <property type="entry name" value="PPR"/>
    <property type="match status" value="10"/>
</dbReference>
<keyword evidence="3" id="KW-0677">Repeat</keyword>
<evidence type="ECO:0000313" key="7">
    <source>
        <dbReference type="EMBL" id="CAD1832688.1"/>
    </source>
</evidence>
<dbReference type="Pfam" id="PF05879">
    <property type="entry name" value="RHD3_GTPase"/>
    <property type="match status" value="1"/>
</dbReference>
<dbReference type="EMBL" id="LR862150">
    <property type="protein sequence ID" value="CAD1832688.1"/>
    <property type="molecule type" value="Genomic_DNA"/>
</dbReference>
<sequence>MRGCRSILAAAPLFLASRSRKNGALSSISSGFCNLVESQESLELPDWFMYPEDDPSYVGSDDEFVLPPEVEFSDDSINSSKPPNSLKVSFRAVSRDIADFEVDVEQISRILNSNFSSPEAVLIAIDDGCSIRISKPLVDKILQRFNNDWVPAFGFFMWAGTQRNYYMHSADTYDVMVDILGKFKQFDTMWGLIEEMVRLGGLVSLATMTKVMRRLAGAGRWSEAINAFNGFEHFGVEKDTQAMNVLLDTLCKERSVRHARDAFLELRSEIPPDASSFNTLVHGWCKAQKLEEARETMKEMRQFGFYPCVITYTSLIEAYCLDKNFTMVDAVLNEMHAQGCNPNVVTYTIVMHSLGKAKKTQEALEIFDKMKKDGCIPDTSFYNSLIYILGRAGWLRDANNIFEEMCGSGISPNVNTFNTLISAFCDHSQEENALKLLVKIEETSCKPDVKTYTPLLKLCCKRRWVKILYFLLGHMLRKDISPDFSTYTLLVNGLCRNGLSKARSFIEPIDASAPTASLKLCTNLKEVAQIHGNMTVNGLLYLPSSVSKLVAAYSKIPTSESLHYAIKAFELLREEEAEEEEEADPFLWNSLIRGYSSIGSLDEALKLYIGMLFGQSNHRYVHELRATEKARQIFDDCKYRDIVLWNIMVSNYARNGMAKEALCVVNEMLLSKQRPDRVTVLAGLSASAQLGAIQVGKQLHAYILRNGLDCWDVVNNSVIDMYMKCRNEKAARKVFDTIRIKILATWNTIINGFVINGDYTSAWEHFNMMPERDLISWNTMICALVQDSQLEEAVELFRKMQDSELKPDTATLVSVASACGYLGSLDLAKWVYTYTQKKRISRNVRLGTALVDMFSRCGDSRSAMHVFGRMPIKDVAAWTAAIGAMAFEGNGNQAFKLFSEMINHGVKPDGLAFVGVLTAYSHAGSVEEGCTFFHSMSNTYGFTPQIVHYGCLVDLLSRAGLLAEARALIESMPMEPNDVIWRALLASSRIHRDIEMAEYATKKVLESAPEKSGARILLSNMYASAGRWNDVAKVRLSMRDKGVRKAIGSSKIDVCGTIHEFTSSDVSHPKMDRIAAMLSEMSERASNAGYSRDLANVMLNVEEEEKEDLLSLHSERIAVAFGLISTSRGLPIRIVKNLRICVDCHSFMKFGQASGTKLWKSIHYQPGRPRVLFRDYIEVSVVALPDKIQEQKFKREVAKLREWFATNSLVGFRQDKVSASDFSFSAKGIWEAIRQNKRLDLPAHRVMVSSFFCEKVVKESINSLESNEDYLSLKKVA</sequence>
<feature type="repeat" description="PPR" evidence="5">
    <location>
        <begin position="584"/>
        <end position="614"/>
    </location>
</feature>